<keyword evidence="2" id="KW-0812">Transmembrane</keyword>
<feature type="domain" description="DUF4349" evidence="10">
    <location>
        <begin position="210"/>
        <end position="353"/>
    </location>
</feature>
<feature type="domain" description="Putative zinc-finger" evidence="9">
    <location>
        <begin position="3"/>
        <end position="37"/>
    </location>
</feature>
<reference evidence="11 12" key="2">
    <citation type="journal article" date="2012" name="Stand. Genomic Sci.">
        <title>Complete genome sequence of the sulfate-reducing firmicute Desulfotomaculum ruminis type strain (DL(T)).</title>
        <authorList>
            <person name="Spring S."/>
            <person name="Visser M."/>
            <person name="Lu M."/>
            <person name="Copeland A."/>
            <person name="Lapidus A."/>
            <person name="Lucas S."/>
            <person name="Cheng J.F."/>
            <person name="Han C."/>
            <person name="Tapia R."/>
            <person name="Goodwin L.A."/>
            <person name="Pitluck S."/>
            <person name="Ivanova N."/>
            <person name="Land M."/>
            <person name="Hauser L."/>
            <person name="Larimer F."/>
            <person name="Rohde M."/>
            <person name="Goker M."/>
            <person name="Detter J.C."/>
            <person name="Kyrpides N.C."/>
            <person name="Woyke T."/>
            <person name="Schaap P.J."/>
            <person name="Plugge C.M."/>
            <person name="Muyzer G."/>
            <person name="Kuever J."/>
            <person name="Pereira I.A."/>
            <person name="Parshina S.N."/>
            <person name="Bernier-Latmani R."/>
            <person name="Stams A.J."/>
            <person name="Klenk H.P."/>
        </authorList>
    </citation>
    <scope>NUCLEOTIDE SEQUENCE [LARGE SCALE GENOMIC DNA]</scope>
    <source>
        <strain evidence="12">ATCC 23193 / DSM 2154 / NCIB 8452 / DL</strain>
    </source>
</reference>
<organism evidence="11 12">
    <name type="scientific">Desulforamulus ruminis (strain ATCC 23193 / DSM 2154 / NCIMB 8452 / DL)</name>
    <name type="common">Desulfotomaculum ruminis</name>
    <dbReference type="NCBI Taxonomy" id="696281"/>
    <lineage>
        <taxon>Bacteria</taxon>
        <taxon>Bacillati</taxon>
        <taxon>Bacillota</taxon>
        <taxon>Clostridia</taxon>
        <taxon>Eubacteriales</taxon>
        <taxon>Peptococcaceae</taxon>
        <taxon>Desulforamulus</taxon>
    </lineage>
</organism>
<keyword evidence="7" id="KW-0175">Coiled coil</keyword>
<dbReference type="STRING" id="696281.Desru_1377"/>
<evidence type="ECO:0000256" key="8">
    <source>
        <dbReference type="SAM" id="MobiDB-lite"/>
    </source>
</evidence>
<dbReference type="GO" id="GO:0006417">
    <property type="term" value="P:regulation of translation"/>
    <property type="evidence" value="ECO:0007669"/>
    <property type="project" value="TreeGrafter"/>
</dbReference>
<dbReference type="Pfam" id="PF14257">
    <property type="entry name" value="DUF4349"/>
    <property type="match status" value="1"/>
</dbReference>
<dbReference type="AlphaFoldDB" id="F6DQ71"/>
<evidence type="ECO:0000256" key="4">
    <source>
        <dbReference type="ARBA" id="ARBA00023136"/>
    </source>
</evidence>
<dbReference type="EMBL" id="CP002780">
    <property type="protein sequence ID" value="AEG59649.1"/>
    <property type="molecule type" value="Genomic_DNA"/>
</dbReference>
<dbReference type="eggNOG" id="COG5662">
    <property type="taxonomic scope" value="Bacteria"/>
</dbReference>
<evidence type="ECO:0000256" key="7">
    <source>
        <dbReference type="SAM" id="Coils"/>
    </source>
</evidence>
<evidence type="ECO:0000256" key="6">
    <source>
        <dbReference type="ARBA" id="ARBA00024438"/>
    </source>
</evidence>
<dbReference type="KEGG" id="dru:Desru_1377"/>
<feature type="region of interest" description="Disordered" evidence="8">
    <location>
        <begin position="124"/>
        <end position="209"/>
    </location>
</feature>
<accession>F6DQ71</accession>
<keyword evidence="4" id="KW-0472">Membrane</keyword>
<dbReference type="Pfam" id="PF13490">
    <property type="entry name" value="zf-HC2"/>
    <property type="match status" value="1"/>
</dbReference>
<evidence type="ECO:0000259" key="9">
    <source>
        <dbReference type="Pfam" id="PF13490"/>
    </source>
</evidence>
<feature type="coiled-coil region" evidence="7">
    <location>
        <begin position="282"/>
        <end position="343"/>
    </location>
</feature>
<dbReference type="Gene3D" id="1.10.10.1320">
    <property type="entry name" value="Anti-sigma factor, zinc-finger domain"/>
    <property type="match status" value="1"/>
</dbReference>
<evidence type="ECO:0000256" key="1">
    <source>
        <dbReference type="ARBA" id="ARBA00004167"/>
    </source>
</evidence>
<comment type="subcellular location">
    <subcellularLocation>
        <location evidence="1">Membrane</location>
        <topology evidence="1">Single-pass membrane protein</topology>
    </subcellularLocation>
</comment>
<evidence type="ECO:0000259" key="10">
    <source>
        <dbReference type="Pfam" id="PF14257"/>
    </source>
</evidence>
<evidence type="ECO:0000256" key="5">
    <source>
        <dbReference type="ARBA" id="ARBA00024353"/>
    </source>
</evidence>
<keyword evidence="3" id="KW-1133">Transmembrane helix</keyword>
<feature type="compositionally biased region" description="Polar residues" evidence="8">
    <location>
        <begin position="149"/>
        <end position="197"/>
    </location>
</feature>
<evidence type="ECO:0000256" key="3">
    <source>
        <dbReference type="ARBA" id="ARBA00022989"/>
    </source>
</evidence>
<gene>
    <name evidence="11" type="ordered locus">Desru_1377</name>
</gene>
<name>F6DQ71_DESRL</name>
<dbReference type="InterPro" id="IPR027383">
    <property type="entry name" value="Znf_put"/>
</dbReference>
<dbReference type="GO" id="GO:0016989">
    <property type="term" value="F:sigma factor antagonist activity"/>
    <property type="evidence" value="ECO:0007669"/>
    <property type="project" value="TreeGrafter"/>
</dbReference>
<dbReference type="InterPro" id="IPR041916">
    <property type="entry name" value="Anti_sigma_zinc_sf"/>
</dbReference>
<dbReference type="HOGENOM" id="CLU_762321_0_0_9"/>
<dbReference type="GO" id="GO:0016020">
    <property type="term" value="C:membrane"/>
    <property type="evidence" value="ECO:0007669"/>
    <property type="project" value="UniProtKB-SubCell"/>
</dbReference>
<dbReference type="InterPro" id="IPR051474">
    <property type="entry name" value="Anti-sigma-K/W_factor"/>
</dbReference>
<keyword evidence="12" id="KW-1185">Reference proteome</keyword>
<reference evidence="12" key="1">
    <citation type="submission" date="2011-05" db="EMBL/GenBank/DDBJ databases">
        <title>Complete sequence of Desulfotomaculum ruminis DSM 2154.</title>
        <authorList>
            <person name="Lucas S."/>
            <person name="Copeland A."/>
            <person name="Lapidus A."/>
            <person name="Cheng J.-F."/>
            <person name="Goodwin L."/>
            <person name="Pitluck S."/>
            <person name="Lu M."/>
            <person name="Detter J.C."/>
            <person name="Han C."/>
            <person name="Tapia R."/>
            <person name="Land M."/>
            <person name="Hauser L."/>
            <person name="Kyrpides N."/>
            <person name="Ivanova N."/>
            <person name="Mikhailova N."/>
            <person name="Pagani I."/>
            <person name="Stams A.J.M."/>
            <person name="Plugge C.M."/>
            <person name="Muyzer G."/>
            <person name="Kuever J."/>
            <person name="Parshina S.N."/>
            <person name="Ivanova A.E."/>
            <person name="Nazina T.N."/>
            <person name="Brambilla E."/>
            <person name="Spring S."/>
            <person name="Klenk H.-P."/>
            <person name="Woyke T."/>
        </authorList>
    </citation>
    <scope>NUCLEOTIDE SEQUENCE [LARGE SCALE GENOMIC DNA]</scope>
    <source>
        <strain evidence="12">ATCC 23193 / DSM 2154 / NCIB 8452 / DL</strain>
    </source>
</reference>
<sequence length="354" mass="38614">MYCQDILEKLSLYVDGVLDAADQQAVQEHLACCPACRSELEELTLAMGMLQELPELTPPADFRVKLMEKIEQLPAPIQAPQHKPWYERVVGVTRKSWYRTAAVAAVMAMTLGLTALWEKDGNEFLPIDPKPPGVENPSNHNLALEPGETQENPQETNQPETKPEVNTPSQGGTPNTSQPSNTNRQGTKSTPSNQLSVESYVPKSSEGLVSRTSTLKVDVQDLGAAVKALGTVVQNNGGSIVTPYSETGGVGSISVRFPANVFKSAENQLMSLGVVISYLPTEKDLSDQHGEIKKNIEQLQAKVGELKGKLAAEEANQELEKQLRDAENDLNQQIKTIQGLEERSTYGIINITLI</sequence>
<dbReference type="PANTHER" id="PTHR37461">
    <property type="entry name" value="ANTI-SIGMA-K FACTOR RSKA"/>
    <property type="match status" value="1"/>
</dbReference>
<proteinExistence type="inferred from homology"/>
<dbReference type="PANTHER" id="PTHR37461:SF1">
    <property type="entry name" value="ANTI-SIGMA-K FACTOR RSKA"/>
    <property type="match status" value="1"/>
</dbReference>
<dbReference type="RefSeq" id="WP_013841420.1">
    <property type="nucleotide sequence ID" value="NC_015589.1"/>
</dbReference>
<evidence type="ECO:0000313" key="11">
    <source>
        <dbReference type="EMBL" id="AEG59649.1"/>
    </source>
</evidence>
<protein>
    <recommendedName>
        <fullName evidence="6">Anti-sigma-W factor RsiW</fullName>
    </recommendedName>
</protein>
<evidence type="ECO:0000256" key="2">
    <source>
        <dbReference type="ARBA" id="ARBA00022692"/>
    </source>
</evidence>
<dbReference type="OrthoDB" id="9808253at2"/>
<comment type="similarity">
    <text evidence="5">Belongs to the zinc-associated anti-sigma factor (ZAS) superfamily. Anti-sigma-W factor family.</text>
</comment>
<dbReference type="InterPro" id="IPR025645">
    <property type="entry name" value="DUF4349"/>
</dbReference>
<dbReference type="Proteomes" id="UP000009234">
    <property type="component" value="Chromosome"/>
</dbReference>
<evidence type="ECO:0000313" key="12">
    <source>
        <dbReference type="Proteomes" id="UP000009234"/>
    </source>
</evidence>